<gene>
    <name evidence="1" type="ORF">MGAL_10B051089</name>
</gene>
<evidence type="ECO:0000313" key="2">
    <source>
        <dbReference type="Proteomes" id="UP000596742"/>
    </source>
</evidence>
<reference evidence="1" key="1">
    <citation type="submission" date="2018-11" db="EMBL/GenBank/DDBJ databases">
        <authorList>
            <person name="Alioto T."/>
            <person name="Alioto T."/>
        </authorList>
    </citation>
    <scope>NUCLEOTIDE SEQUENCE</scope>
</reference>
<organism evidence="1 2">
    <name type="scientific">Mytilus galloprovincialis</name>
    <name type="common">Mediterranean mussel</name>
    <dbReference type="NCBI Taxonomy" id="29158"/>
    <lineage>
        <taxon>Eukaryota</taxon>
        <taxon>Metazoa</taxon>
        <taxon>Spiralia</taxon>
        <taxon>Lophotrochozoa</taxon>
        <taxon>Mollusca</taxon>
        <taxon>Bivalvia</taxon>
        <taxon>Autobranchia</taxon>
        <taxon>Pteriomorphia</taxon>
        <taxon>Mytilida</taxon>
        <taxon>Mytiloidea</taxon>
        <taxon>Mytilidae</taxon>
        <taxon>Mytilinae</taxon>
        <taxon>Mytilus</taxon>
    </lineage>
</organism>
<name>A0A8B6C316_MYTGA</name>
<dbReference type="AlphaFoldDB" id="A0A8B6C316"/>
<dbReference type="EMBL" id="UYJE01001058">
    <property type="protein sequence ID" value="VDH98812.1"/>
    <property type="molecule type" value="Genomic_DNA"/>
</dbReference>
<dbReference type="Proteomes" id="UP000596742">
    <property type="component" value="Unassembled WGS sequence"/>
</dbReference>
<protein>
    <submittedName>
        <fullName evidence="1">Uncharacterized protein</fullName>
    </submittedName>
</protein>
<sequence length="199" mass="19869">MVAWCGGGKGVGVKDGNCDGFEGNGDVKGGGGGGGVGGGVGYVGDEAVRGDNGGDGVCSGRVYVDGGGKDGGSYIGGDGDNCWEGGDGYDSGEGEGDGGYIGSGSTYVGRYTGGGDNCAEGWEDLVDSGDGNIGVDGCETEESGDIEVGGSAELGSFDNYDGNRGDGMVGDMLMAMRDDVIWKVGRVLMWHGWQVAWLH</sequence>
<evidence type="ECO:0000313" key="1">
    <source>
        <dbReference type="EMBL" id="VDH98812.1"/>
    </source>
</evidence>
<comment type="caution">
    <text evidence="1">The sequence shown here is derived from an EMBL/GenBank/DDBJ whole genome shotgun (WGS) entry which is preliminary data.</text>
</comment>
<keyword evidence="2" id="KW-1185">Reference proteome</keyword>
<proteinExistence type="predicted"/>
<accession>A0A8B6C316</accession>